<evidence type="ECO:0000313" key="2">
    <source>
        <dbReference type="Proteomes" id="UP000014254"/>
    </source>
</evidence>
<dbReference type="InParanoid" id="S2JRP4"/>
<dbReference type="AlphaFoldDB" id="S2JRP4"/>
<gene>
    <name evidence="1" type="ORF">HMPREF1544_07917</name>
</gene>
<name>S2JRP4_MUCC1</name>
<organism evidence="1 2">
    <name type="scientific">Mucor circinelloides f. circinelloides (strain 1006PhL)</name>
    <name type="common">Mucormycosis agent</name>
    <name type="synonym">Calyptromyces circinelloides</name>
    <dbReference type="NCBI Taxonomy" id="1220926"/>
    <lineage>
        <taxon>Eukaryota</taxon>
        <taxon>Fungi</taxon>
        <taxon>Fungi incertae sedis</taxon>
        <taxon>Mucoromycota</taxon>
        <taxon>Mucoromycotina</taxon>
        <taxon>Mucoromycetes</taxon>
        <taxon>Mucorales</taxon>
        <taxon>Mucorineae</taxon>
        <taxon>Mucoraceae</taxon>
        <taxon>Mucor</taxon>
    </lineage>
</organism>
<sequence>MGKLPRNPIISNDTNESELGSRYIDPFLCGLFDDPENGMYLRWTNEITLDARKNDGLAAR</sequence>
<protein>
    <submittedName>
        <fullName evidence="1">Uncharacterized protein</fullName>
    </submittedName>
</protein>
<dbReference type="Proteomes" id="UP000014254">
    <property type="component" value="Unassembled WGS sequence"/>
</dbReference>
<dbReference type="EMBL" id="KE124015">
    <property type="protein sequence ID" value="EPB85303.1"/>
    <property type="molecule type" value="Genomic_DNA"/>
</dbReference>
<accession>S2JRP4</accession>
<evidence type="ECO:0000313" key="1">
    <source>
        <dbReference type="EMBL" id="EPB85303.1"/>
    </source>
</evidence>
<proteinExistence type="predicted"/>
<keyword evidence="2" id="KW-1185">Reference proteome</keyword>
<dbReference type="VEuPathDB" id="FungiDB:HMPREF1544_07917"/>
<reference evidence="2" key="1">
    <citation type="submission" date="2013-05" db="EMBL/GenBank/DDBJ databases">
        <title>The Genome sequence of Mucor circinelloides f. circinelloides 1006PhL.</title>
        <authorList>
            <consortium name="The Broad Institute Genomics Platform"/>
            <person name="Cuomo C."/>
            <person name="Earl A."/>
            <person name="Findley K."/>
            <person name="Lee S.C."/>
            <person name="Walker B."/>
            <person name="Young S."/>
            <person name="Zeng Q."/>
            <person name="Gargeya S."/>
            <person name="Fitzgerald M."/>
            <person name="Haas B."/>
            <person name="Abouelleil A."/>
            <person name="Allen A.W."/>
            <person name="Alvarado L."/>
            <person name="Arachchi H.M."/>
            <person name="Berlin A.M."/>
            <person name="Chapman S.B."/>
            <person name="Gainer-Dewar J."/>
            <person name="Goldberg J."/>
            <person name="Griggs A."/>
            <person name="Gujja S."/>
            <person name="Hansen M."/>
            <person name="Howarth C."/>
            <person name="Imamovic A."/>
            <person name="Ireland A."/>
            <person name="Larimer J."/>
            <person name="McCowan C."/>
            <person name="Murphy C."/>
            <person name="Pearson M."/>
            <person name="Poon T.W."/>
            <person name="Priest M."/>
            <person name="Roberts A."/>
            <person name="Saif S."/>
            <person name="Shea T."/>
            <person name="Sisk P."/>
            <person name="Sykes S."/>
            <person name="Wortman J."/>
            <person name="Nusbaum C."/>
            <person name="Birren B."/>
        </authorList>
    </citation>
    <scope>NUCLEOTIDE SEQUENCE [LARGE SCALE GENOMIC DNA]</scope>
    <source>
        <strain evidence="2">1006PhL</strain>
    </source>
</reference>
<dbReference type="OrthoDB" id="2282829at2759"/>